<accession>A0A699SN62</accession>
<gene>
    <name evidence="1" type="ORF">Tci_871216</name>
</gene>
<reference evidence="1" key="1">
    <citation type="journal article" date="2019" name="Sci. Rep.">
        <title>Draft genome of Tanacetum cinerariifolium, the natural source of mosquito coil.</title>
        <authorList>
            <person name="Yamashiro T."/>
            <person name="Shiraishi A."/>
            <person name="Satake H."/>
            <person name="Nakayama K."/>
        </authorList>
    </citation>
    <scope>NUCLEOTIDE SEQUENCE</scope>
</reference>
<protein>
    <recommendedName>
        <fullName evidence="2">Integrase, catalytic region, zinc finger, CCHC-type, peptidase aspartic, catalytic</fullName>
    </recommendedName>
</protein>
<proteinExistence type="predicted"/>
<dbReference type="EMBL" id="BKCJ011177126">
    <property type="protein sequence ID" value="GFC99246.1"/>
    <property type="molecule type" value="Genomic_DNA"/>
</dbReference>
<organism evidence="1">
    <name type="scientific">Tanacetum cinerariifolium</name>
    <name type="common">Dalmatian daisy</name>
    <name type="synonym">Chrysanthemum cinerariifolium</name>
    <dbReference type="NCBI Taxonomy" id="118510"/>
    <lineage>
        <taxon>Eukaryota</taxon>
        <taxon>Viridiplantae</taxon>
        <taxon>Streptophyta</taxon>
        <taxon>Embryophyta</taxon>
        <taxon>Tracheophyta</taxon>
        <taxon>Spermatophyta</taxon>
        <taxon>Magnoliopsida</taxon>
        <taxon>eudicotyledons</taxon>
        <taxon>Gunneridae</taxon>
        <taxon>Pentapetalae</taxon>
        <taxon>asterids</taxon>
        <taxon>campanulids</taxon>
        <taxon>Asterales</taxon>
        <taxon>Asteraceae</taxon>
        <taxon>Asteroideae</taxon>
        <taxon>Anthemideae</taxon>
        <taxon>Anthemidinae</taxon>
        <taxon>Tanacetum</taxon>
    </lineage>
</organism>
<comment type="caution">
    <text evidence="1">The sequence shown here is derived from an EMBL/GenBank/DDBJ whole genome shotgun (WGS) entry which is preliminary data.</text>
</comment>
<sequence>MTTLAEHITVAGAENRPPMLEKSVYDSWASRIHLFSKGKKHGRMMLDSIDNGLLVYPTVEENRQTRPMKYSKLTKAQKLQDDCDDQETNIILHRLPLDVNALVNHQEAAKDI</sequence>
<evidence type="ECO:0008006" key="2">
    <source>
        <dbReference type="Google" id="ProtNLM"/>
    </source>
</evidence>
<dbReference type="AlphaFoldDB" id="A0A699SN62"/>
<evidence type="ECO:0000313" key="1">
    <source>
        <dbReference type="EMBL" id="GFC99246.1"/>
    </source>
</evidence>
<name>A0A699SN62_TANCI</name>